<proteinExistence type="predicted"/>
<keyword evidence="2" id="KW-1185">Reference proteome</keyword>
<accession>A0AC60P048</accession>
<protein>
    <submittedName>
        <fullName evidence="1">Uncharacterized protein</fullName>
    </submittedName>
</protein>
<gene>
    <name evidence="1" type="ORF">HPB47_010098</name>
</gene>
<reference evidence="1 2" key="1">
    <citation type="journal article" date="2020" name="Cell">
        <title>Large-Scale Comparative Analyses of Tick Genomes Elucidate Their Genetic Diversity and Vector Capacities.</title>
        <authorList>
            <consortium name="Tick Genome and Microbiome Consortium (TIGMIC)"/>
            <person name="Jia N."/>
            <person name="Wang J."/>
            <person name="Shi W."/>
            <person name="Du L."/>
            <person name="Sun Y."/>
            <person name="Zhan W."/>
            <person name="Jiang J.F."/>
            <person name="Wang Q."/>
            <person name="Zhang B."/>
            <person name="Ji P."/>
            <person name="Bell-Sakyi L."/>
            <person name="Cui X.M."/>
            <person name="Yuan T.T."/>
            <person name="Jiang B.G."/>
            <person name="Yang W.F."/>
            <person name="Lam T.T."/>
            <person name="Chang Q.C."/>
            <person name="Ding S.J."/>
            <person name="Wang X.J."/>
            <person name="Zhu J.G."/>
            <person name="Ruan X.D."/>
            <person name="Zhao L."/>
            <person name="Wei J.T."/>
            <person name="Ye R.Z."/>
            <person name="Que T.C."/>
            <person name="Du C.H."/>
            <person name="Zhou Y.H."/>
            <person name="Cheng J.X."/>
            <person name="Dai P.F."/>
            <person name="Guo W.B."/>
            <person name="Han X.H."/>
            <person name="Huang E.J."/>
            <person name="Li L.F."/>
            <person name="Wei W."/>
            <person name="Gao Y.C."/>
            <person name="Liu J.Z."/>
            <person name="Shao H.Z."/>
            <person name="Wang X."/>
            <person name="Wang C.C."/>
            <person name="Yang T.C."/>
            <person name="Huo Q.B."/>
            <person name="Li W."/>
            <person name="Chen H.Y."/>
            <person name="Chen S.E."/>
            <person name="Zhou L.G."/>
            <person name="Ni X.B."/>
            <person name="Tian J.H."/>
            <person name="Sheng Y."/>
            <person name="Liu T."/>
            <person name="Pan Y.S."/>
            <person name="Xia L.Y."/>
            <person name="Li J."/>
            <person name="Zhao F."/>
            <person name="Cao W.C."/>
        </authorList>
    </citation>
    <scope>NUCLEOTIDE SEQUENCE [LARGE SCALE GENOMIC DNA]</scope>
    <source>
        <strain evidence="1">Iper-2018</strain>
    </source>
</reference>
<organism evidence="1 2">
    <name type="scientific">Ixodes persulcatus</name>
    <name type="common">Taiga tick</name>
    <dbReference type="NCBI Taxonomy" id="34615"/>
    <lineage>
        <taxon>Eukaryota</taxon>
        <taxon>Metazoa</taxon>
        <taxon>Ecdysozoa</taxon>
        <taxon>Arthropoda</taxon>
        <taxon>Chelicerata</taxon>
        <taxon>Arachnida</taxon>
        <taxon>Acari</taxon>
        <taxon>Parasitiformes</taxon>
        <taxon>Ixodida</taxon>
        <taxon>Ixodoidea</taxon>
        <taxon>Ixodidae</taxon>
        <taxon>Ixodinae</taxon>
        <taxon>Ixodes</taxon>
    </lineage>
</organism>
<evidence type="ECO:0000313" key="2">
    <source>
        <dbReference type="Proteomes" id="UP000805193"/>
    </source>
</evidence>
<dbReference type="Proteomes" id="UP000805193">
    <property type="component" value="Unassembled WGS sequence"/>
</dbReference>
<dbReference type="EMBL" id="JABSTQ010011327">
    <property type="protein sequence ID" value="KAG0412759.1"/>
    <property type="molecule type" value="Genomic_DNA"/>
</dbReference>
<evidence type="ECO:0000313" key="1">
    <source>
        <dbReference type="EMBL" id="KAG0412759.1"/>
    </source>
</evidence>
<sequence>MAITTPPFLPQRSLEELHVTSIFGFNRVTAMGYRGSTPGGREDYHAKRRFEDYKRLASQTTEFIWQQTRMQLPPKKKSAAICMDSVTVLRGAALPEEIKDVLNKEPKHSFEPERAIGDGEDCLKASVSRRPKDFFKLNELSLVQED</sequence>
<comment type="caution">
    <text evidence="1">The sequence shown here is derived from an EMBL/GenBank/DDBJ whole genome shotgun (WGS) entry which is preliminary data.</text>
</comment>
<name>A0AC60P048_IXOPE</name>